<comment type="caution">
    <text evidence="3">The sequence shown here is derived from an EMBL/GenBank/DDBJ whole genome shotgun (WGS) entry which is preliminary data.</text>
</comment>
<proteinExistence type="predicted"/>
<gene>
    <name evidence="3" type="ORF">CWE25_12810</name>
</gene>
<dbReference type="RefSeq" id="WP_110576356.1">
    <property type="nucleotide sequence ID" value="NZ_PIPV01000016.1"/>
</dbReference>
<dbReference type="Pfam" id="PF06082">
    <property type="entry name" value="YjbH"/>
    <property type="match status" value="1"/>
</dbReference>
<accession>A0A432XN38</accession>
<keyword evidence="2" id="KW-0732">Signal</keyword>
<dbReference type="OrthoDB" id="19542at2"/>
<dbReference type="Proteomes" id="UP000287330">
    <property type="component" value="Unassembled WGS sequence"/>
</dbReference>
<protein>
    <submittedName>
        <fullName evidence="3">YjbH domain-containing protein</fullName>
    </submittedName>
</protein>
<evidence type="ECO:0000313" key="4">
    <source>
        <dbReference type="Proteomes" id="UP000287330"/>
    </source>
</evidence>
<evidence type="ECO:0000256" key="1">
    <source>
        <dbReference type="SAM" id="MobiDB-lite"/>
    </source>
</evidence>
<dbReference type="InterPro" id="IPR010344">
    <property type="entry name" value="YbjH"/>
</dbReference>
<keyword evidence="4" id="KW-1185">Reference proteome</keyword>
<feature type="chain" id="PRO_5019466263" evidence="2">
    <location>
        <begin position="23"/>
        <end position="719"/>
    </location>
</feature>
<feature type="signal peptide" evidence="2">
    <location>
        <begin position="1"/>
        <end position="22"/>
    </location>
</feature>
<feature type="region of interest" description="Disordered" evidence="1">
    <location>
        <begin position="289"/>
        <end position="317"/>
    </location>
</feature>
<reference evidence="4" key="1">
    <citation type="journal article" date="2018" name="Front. Microbiol.">
        <title>Genome-Based Analysis Reveals the Taxonomy and Diversity of the Family Idiomarinaceae.</title>
        <authorList>
            <person name="Liu Y."/>
            <person name="Lai Q."/>
            <person name="Shao Z."/>
        </authorList>
    </citation>
    <scope>NUCLEOTIDE SEQUENCE [LARGE SCALE GENOMIC DNA]</scope>
    <source>
        <strain evidence="4">F23</strain>
    </source>
</reference>
<evidence type="ECO:0000313" key="3">
    <source>
        <dbReference type="EMBL" id="RUO50094.1"/>
    </source>
</evidence>
<dbReference type="EMBL" id="PIPV01000016">
    <property type="protein sequence ID" value="RUO50094.1"/>
    <property type="molecule type" value="Genomic_DNA"/>
</dbReference>
<name>A0A432XN38_9GAMM</name>
<sequence length="719" mass="81261">MSGLSKIALALIAASASLTAHAQSQSDYGGVGLMQMPTARMQPQGTLSLTYADNDAFRRMSVNLQVFPWLEATARYTDIRYEKYSLDPNFSSQSLKDKGVDVKLRLLQETQWRPEVALGWRDMGGTGLFAGEYLVASKQFALGDHNNWGHLDITGGIGWGYLAQRGNINNPLCHVADRFCQRTDTTKGTGGQFEIDDWFRGQTAVFVGMDYQTPHAPLSIQLEYDGNDYKNERFKNPIDPTLTEPPVKADSPWNWGAKYAVSENLSLGLSYQRGNTLMFNISVKADLSHNPMPQQSAKPRAYHAPDNNHQPATSSNKANELSVLSERLQNEVGVELNAVQQNQHRLTLFHNDHSDFRSHQARIERSTRILANIAPNDIKSYEWVSVNHGMAVRTDTVNADEFKATLLGERFNQPLSRTVKSHSSSDATQQGEWLWRKQQAFPSWDLDVAPRLKQSIGSAEKLYFYQLSVNPALTFNLTPRWQFKSEWGINIVNNYDEFNYFVDAYESDLPRVRTEVRKYYDEQDIWMERLYSRYTAKLTQNWYGAAYAGYLERMFAGVGVSVLNRDFASDFAWGVDINRVQQRSPDSTLGLADYRVWTGHITGYYQPSRFPNELFKLAVGRFLAGDEGAQLSYEHKFDSGTIVGAYAAVTNVSSQEYGEGSFTKGVYISIPFDLFSVKPSQSRAALGWQPITRDGGQMLSRPVSLYGMTDSRNPFYNEQ</sequence>
<feature type="compositionally biased region" description="Polar residues" evidence="1">
    <location>
        <begin position="307"/>
        <end position="317"/>
    </location>
</feature>
<evidence type="ECO:0000256" key="2">
    <source>
        <dbReference type="SAM" id="SignalP"/>
    </source>
</evidence>
<dbReference type="AlphaFoldDB" id="A0A432XN38"/>
<organism evidence="3 4">
    <name type="scientific">Idiomarina fontislapidosi</name>
    <dbReference type="NCBI Taxonomy" id="263723"/>
    <lineage>
        <taxon>Bacteria</taxon>
        <taxon>Pseudomonadati</taxon>
        <taxon>Pseudomonadota</taxon>
        <taxon>Gammaproteobacteria</taxon>
        <taxon>Alteromonadales</taxon>
        <taxon>Idiomarinaceae</taxon>
        <taxon>Idiomarina</taxon>
    </lineage>
</organism>